<protein>
    <submittedName>
        <fullName evidence="2">Uncharacterized protein</fullName>
    </submittedName>
</protein>
<evidence type="ECO:0000313" key="2">
    <source>
        <dbReference type="EMBL" id="CAK0856054.1"/>
    </source>
</evidence>
<evidence type="ECO:0000313" key="3">
    <source>
        <dbReference type="Proteomes" id="UP001189429"/>
    </source>
</evidence>
<sequence>MGGTNSKKGAGKTASEDHVKEHITGSRGVTPVGMHRNRSEHRGAGHRNESATLVHSVHGRRRRSTTDRPPRDGGAPADERSRGEGERGPAGATSHGAAHGGGGGPGGRNCHGDFHERSGHGHHRIRLEHVLLVHEHVIRHRGVSIGR</sequence>
<organism evidence="2 3">
    <name type="scientific">Prorocentrum cordatum</name>
    <dbReference type="NCBI Taxonomy" id="2364126"/>
    <lineage>
        <taxon>Eukaryota</taxon>
        <taxon>Sar</taxon>
        <taxon>Alveolata</taxon>
        <taxon>Dinophyceae</taxon>
        <taxon>Prorocentrales</taxon>
        <taxon>Prorocentraceae</taxon>
        <taxon>Prorocentrum</taxon>
    </lineage>
</organism>
<dbReference type="EMBL" id="CAUYUJ010015599">
    <property type="protein sequence ID" value="CAK0856054.1"/>
    <property type="molecule type" value="Genomic_DNA"/>
</dbReference>
<name>A0ABN9U9R5_9DINO</name>
<gene>
    <name evidence="2" type="ORF">PCOR1329_LOCUS46526</name>
</gene>
<keyword evidence="3" id="KW-1185">Reference proteome</keyword>
<evidence type="ECO:0000256" key="1">
    <source>
        <dbReference type="SAM" id="MobiDB-lite"/>
    </source>
</evidence>
<feature type="compositionally biased region" description="Basic and acidic residues" evidence="1">
    <location>
        <begin position="40"/>
        <end position="49"/>
    </location>
</feature>
<reference evidence="2" key="1">
    <citation type="submission" date="2023-10" db="EMBL/GenBank/DDBJ databases">
        <authorList>
            <person name="Chen Y."/>
            <person name="Shah S."/>
            <person name="Dougan E. K."/>
            <person name="Thang M."/>
            <person name="Chan C."/>
        </authorList>
    </citation>
    <scope>NUCLEOTIDE SEQUENCE [LARGE SCALE GENOMIC DNA]</scope>
</reference>
<dbReference type="Proteomes" id="UP001189429">
    <property type="component" value="Unassembled WGS sequence"/>
</dbReference>
<accession>A0ABN9U9R5</accession>
<proteinExistence type="predicted"/>
<feature type="compositionally biased region" description="Basic and acidic residues" evidence="1">
    <location>
        <begin position="110"/>
        <end position="119"/>
    </location>
</feature>
<feature type="region of interest" description="Disordered" evidence="1">
    <location>
        <begin position="1"/>
        <end position="121"/>
    </location>
</feature>
<feature type="compositionally biased region" description="Gly residues" evidence="1">
    <location>
        <begin position="98"/>
        <end position="109"/>
    </location>
</feature>
<feature type="compositionally biased region" description="Basic and acidic residues" evidence="1">
    <location>
        <begin position="14"/>
        <end position="24"/>
    </location>
</feature>
<feature type="compositionally biased region" description="Basic and acidic residues" evidence="1">
    <location>
        <begin position="64"/>
        <end position="87"/>
    </location>
</feature>
<comment type="caution">
    <text evidence="2">The sequence shown here is derived from an EMBL/GenBank/DDBJ whole genome shotgun (WGS) entry which is preliminary data.</text>
</comment>